<organism evidence="1 2">
    <name type="scientific">Methylorubrum podarium</name>
    <dbReference type="NCBI Taxonomy" id="200476"/>
    <lineage>
        <taxon>Bacteria</taxon>
        <taxon>Pseudomonadati</taxon>
        <taxon>Pseudomonadota</taxon>
        <taxon>Alphaproteobacteria</taxon>
        <taxon>Hyphomicrobiales</taxon>
        <taxon>Methylobacteriaceae</taxon>
        <taxon>Methylorubrum</taxon>
    </lineage>
</organism>
<proteinExistence type="predicted"/>
<comment type="caution">
    <text evidence="1">The sequence shown here is derived from an EMBL/GenBank/DDBJ whole genome shotgun (WGS) entry which is preliminary data.</text>
</comment>
<evidence type="ECO:0000313" key="1">
    <source>
        <dbReference type="EMBL" id="MER2249793.1"/>
    </source>
</evidence>
<keyword evidence="2" id="KW-1185">Reference proteome</keyword>
<protein>
    <submittedName>
        <fullName evidence="1">Uncharacterized protein</fullName>
    </submittedName>
</protein>
<reference evidence="1 2" key="1">
    <citation type="submission" date="2024-06" db="EMBL/GenBank/DDBJ databases">
        <authorList>
            <person name="Campbell A.G."/>
        </authorList>
    </citation>
    <scope>NUCLEOTIDE SEQUENCE [LARGE SCALE GENOMIC DNA]</scope>
    <source>
        <strain evidence="1 2">EM12</strain>
    </source>
</reference>
<accession>A0ABV1QK70</accession>
<name>A0ABV1QK70_9HYPH</name>
<evidence type="ECO:0000313" key="2">
    <source>
        <dbReference type="Proteomes" id="UP001480955"/>
    </source>
</evidence>
<dbReference type="RefSeq" id="WP_350393473.1">
    <property type="nucleotide sequence ID" value="NZ_JBELQE010000048.1"/>
</dbReference>
<sequence>MLSIDQRGGTARLSLAEIVTGGRRYVSAPAAFAGFMAGLRLRPELLAEPGWNQPAGAAGRFAWFRTLMHGVVPRFYDVTHLERLGGRFALRLDGAGATEAGVGDFTVIAMNRRILTLSGLPLDEETGEPVIDAAIRADAYRALWNDLLADLADTTLARIEATRAARRAA</sequence>
<dbReference type="Proteomes" id="UP001480955">
    <property type="component" value="Unassembled WGS sequence"/>
</dbReference>
<gene>
    <name evidence="1" type="ORF">ABS772_07680</name>
</gene>
<dbReference type="EMBL" id="JBELQE010000048">
    <property type="protein sequence ID" value="MER2249793.1"/>
    <property type="molecule type" value="Genomic_DNA"/>
</dbReference>